<evidence type="ECO:0000313" key="3">
    <source>
        <dbReference type="EMBL" id="KAK3178094.1"/>
    </source>
</evidence>
<keyword evidence="4" id="KW-1185">Reference proteome</keyword>
<proteinExistence type="predicted"/>
<keyword evidence="2" id="KW-1133">Transmembrane helix</keyword>
<comment type="caution">
    <text evidence="3">The sequence shown here is derived from an EMBL/GenBank/DDBJ whole genome shotgun (WGS) entry which is preliminary data.</text>
</comment>
<protein>
    <submittedName>
        <fullName evidence="3">Uncharacterized protein</fullName>
    </submittedName>
</protein>
<evidence type="ECO:0000256" key="2">
    <source>
        <dbReference type="SAM" id="Phobius"/>
    </source>
</evidence>
<name>A0AAD9ZFC4_9LECA</name>
<keyword evidence="2" id="KW-0472">Membrane</keyword>
<dbReference type="AlphaFoldDB" id="A0AAD9ZFC4"/>
<feature type="compositionally biased region" description="Acidic residues" evidence="1">
    <location>
        <begin position="96"/>
        <end position="106"/>
    </location>
</feature>
<evidence type="ECO:0000313" key="4">
    <source>
        <dbReference type="Proteomes" id="UP001276659"/>
    </source>
</evidence>
<dbReference type="EMBL" id="JASNWA010000003">
    <property type="protein sequence ID" value="KAK3178094.1"/>
    <property type="molecule type" value="Genomic_DNA"/>
</dbReference>
<feature type="region of interest" description="Disordered" evidence="1">
    <location>
        <begin position="86"/>
        <end position="107"/>
    </location>
</feature>
<reference evidence="3" key="1">
    <citation type="submission" date="2022-11" db="EMBL/GenBank/DDBJ databases">
        <title>Chromosomal genome sequence assembly and mating type (MAT) locus characterization of the leprose asexual lichenized fungus Lepraria neglecta (Nyl.) Erichsen.</title>
        <authorList>
            <person name="Allen J.L."/>
            <person name="Pfeffer B."/>
        </authorList>
    </citation>
    <scope>NUCLEOTIDE SEQUENCE</scope>
    <source>
        <strain evidence="3">Allen 5258</strain>
    </source>
</reference>
<dbReference type="Proteomes" id="UP001276659">
    <property type="component" value="Unassembled WGS sequence"/>
</dbReference>
<accession>A0AAD9ZFC4</accession>
<keyword evidence="2" id="KW-0812">Transmembrane</keyword>
<gene>
    <name evidence="3" type="ORF">OEA41_000227</name>
</gene>
<organism evidence="3 4">
    <name type="scientific">Lepraria neglecta</name>
    <dbReference type="NCBI Taxonomy" id="209136"/>
    <lineage>
        <taxon>Eukaryota</taxon>
        <taxon>Fungi</taxon>
        <taxon>Dikarya</taxon>
        <taxon>Ascomycota</taxon>
        <taxon>Pezizomycotina</taxon>
        <taxon>Lecanoromycetes</taxon>
        <taxon>OSLEUM clade</taxon>
        <taxon>Lecanoromycetidae</taxon>
        <taxon>Lecanorales</taxon>
        <taxon>Lecanorineae</taxon>
        <taxon>Stereocaulaceae</taxon>
        <taxon>Lepraria</taxon>
    </lineage>
</organism>
<feature type="transmembrane region" description="Helical" evidence="2">
    <location>
        <begin position="314"/>
        <end position="340"/>
    </location>
</feature>
<evidence type="ECO:0000256" key="1">
    <source>
        <dbReference type="SAM" id="MobiDB-lite"/>
    </source>
</evidence>
<sequence>MVVQSNILEIPLQAVPISFDVKLQIASRFWDQAIDPHETSALDPYFRYYTAQSDLALHDLGRYVSVQTHREITRITDMLKEGLPRDEVKRRLGPQTDEEMENDDDDGRIQGSIDLAARLLLMLRIGPIHYGFSGHKELKWERCSLRTFISSHFDHPQALDREHVKLEKIFIARNLRRIAWIKIVWTDNLADHLRMLEHDTQVAIFHHATFLEFVQTSSMYPAGLIEETLRTLALLFPQQDKDTRAWFKRAVSSTNIDFNAIRCGQLRAEDRHIDQFKFWRDRLVVLKQVFDEAEPATWSQWWYDRRKGVQRYPFLLAAAALALTLLFGLITCVEGGLQVYKAYYPS</sequence>